<dbReference type="PANTHER" id="PTHR16431:SF1">
    <property type="entry name" value="NEUROGENIC PROTEIN MASTERMIND"/>
    <property type="match status" value="1"/>
</dbReference>
<keyword evidence="14" id="KW-1185">Reference proteome</keyword>
<dbReference type="EMBL" id="CP119893">
    <property type="protein sequence ID" value="WFD26114.1"/>
    <property type="molecule type" value="Genomic_DNA"/>
</dbReference>
<dbReference type="GO" id="GO:0005634">
    <property type="term" value="C:nucleus"/>
    <property type="evidence" value="ECO:0007669"/>
    <property type="project" value="UniProtKB-SubCell"/>
</dbReference>
<protein>
    <recommendedName>
        <fullName evidence="12">Mis18 domain-containing protein</fullName>
    </recommendedName>
</protein>
<dbReference type="InterPro" id="IPR034752">
    <property type="entry name" value="Mis18"/>
</dbReference>
<keyword evidence="5" id="KW-0479">Metal-binding</keyword>
<dbReference type="Proteomes" id="UP001213623">
    <property type="component" value="Chromosome 2"/>
</dbReference>
<dbReference type="GO" id="GO:0034080">
    <property type="term" value="P:CENP-A containing chromatin assembly"/>
    <property type="evidence" value="ECO:0007669"/>
    <property type="project" value="TreeGrafter"/>
</dbReference>
<dbReference type="GO" id="GO:0007059">
    <property type="term" value="P:chromosome segregation"/>
    <property type="evidence" value="ECO:0007669"/>
    <property type="project" value="TreeGrafter"/>
</dbReference>
<keyword evidence="4" id="KW-0132">Cell division</keyword>
<dbReference type="InterPro" id="IPR004910">
    <property type="entry name" value="Yippee/Mis18/Cereblon"/>
</dbReference>
<gene>
    <name evidence="13" type="ORF">MNAN1_001089</name>
</gene>
<evidence type="ECO:0000256" key="2">
    <source>
        <dbReference type="ARBA" id="ARBA00004584"/>
    </source>
</evidence>
<dbReference type="GO" id="GO:0051301">
    <property type="term" value="P:cell division"/>
    <property type="evidence" value="ECO:0007669"/>
    <property type="project" value="UniProtKB-KW"/>
</dbReference>
<evidence type="ECO:0000313" key="14">
    <source>
        <dbReference type="Proteomes" id="UP001213623"/>
    </source>
</evidence>
<evidence type="ECO:0000259" key="12">
    <source>
        <dbReference type="PROSITE" id="PS51793"/>
    </source>
</evidence>
<evidence type="ECO:0000256" key="6">
    <source>
        <dbReference type="ARBA" id="ARBA00022776"/>
    </source>
</evidence>
<dbReference type="Pfam" id="PF03226">
    <property type="entry name" value="Yippee-Mis18"/>
    <property type="match status" value="1"/>
</dbReference>
<keyword evidence="10" id="KW-0137">Centromere</keyword>
<dbReference type="AlphaFoldDB" id="A0AAF0EK29"/>
<evidence type="ECO:0000256" key="7">
    <source>
        <dbReference type="ARBA" id="ARBA00022833"/>
    </source>
</evidence>
<dbReference type="PROSITE" id="PS51793">
    <property type="entry name" value="MIS18"/>
    <property type="match status" value="1"/>
</dbReference>
<name>A0AAF0EK29_9BASI</name>
<feature type="domain" description="Mis18" evidence="12">
    <location>
        <begin position="125"/>
        <end position="223"/>
    </location>
</feature>
<dbReference type="GO" id="GO:0046872">
    <property type="term" value="F:metal ion binding"/>
    <property type="evidence" value="ECO:0007669"/>
    <property type="project" value="UniProtKB-KW"/>
</dbReference>
<accession>A0AAF0EK29</accession>
<keyword evidence="7" id="KW-0862">Zinc</keyword>
<keyword evidence="9" id="KW-0131">Cell cycle</keyword>
<feature type="region of interest" description="Disordered" evidence="11">
    <location>
        <begin position="33"/>
        <end position="58"/>
    </location>
</feature>
<dbReference type="PANTHER" id="PTHR16431">
    <property type="entry name" value="NEUROGENIC PROTEIN MASTERMIND"/>
    <property type="match status" value="1"/>
</dbReference>
<evidence type="ECO:0000256" key="9">
    <source>
        <dbReference type="ARBA" id="ARBA00023306"/>
    </source>
</evidence>
<organism evidence="13 14">
    <name type="scientific">Malassezia nana</name>
    <dbReference type="NCBI Taxonomy" id="180528"/>
    <lineage>
        <taxon>Eukaryota</taxon>
        <taxon>Fungi</taxon>
        <taxon>Dikarya</taxon>
        <taxon>Basidiomycota</taxon>
        <taxon>Ustilaginomycotina</taxon>
        <taxon>Malasseziomycetes</taxon>
        <taxon>Malasseziales</taxon>
        <taxon>Malasseziaceae</taxon>
        <taxon>Malassezia</taxon>
    </lineage>
</organism>
<dbReference type="GO" id="GO:0000785">
    <property type="term" value="C:chromatin"/>
    <property type="evidence" value="ECO:0007669"/>
    <property type="project" value="TreeGrafter"/>
</dbReference>
<sequence>MQPPRVPARRGRPPLSAHTAVPYSTHAEWASYARDESLPVTPRRAASGPLRKRGRPPKAVALARAEAAARSSDPVWSVTPASFRTPTPPVVPSVDTNAGVTAPLAEAPDARSSPLLAASPNKPPAMVFQCRHCLSILGDSFAWLTAQRSLSMIVLQDVTDRVAIQHAHPQSEEVDGELSTFLPLLCAKCLHTLGRMYQDTPPSLAHLCGAFSFHHDALVVYQLGSAGQHAPRPTVPAEPAPAPADHDEMEKVCALRTHTQIRTLLMVMGERLMRVEQYLHLSPSPAHDTPPSRT</sequence>
<keyword evidence="8" id="KW-0539">Nucleus</keyword>
<proteinExistence type="predicted"/>
<comment type="subcellular location">
    <subcellularLocation>
        <location evidence="2">Chromosome</location>
        <location evidence="2">Centromere</location>
    </subcellularLocation>
    <subcellularLocation>
        <location evidence="1">Nucleus</location>
    </subcellularLocation>
</comment>
<evidence type="ECO:0000256" key="5">
    <source>
        <dbReference type="ARBA" id="ARBA00022723"/>
    </source>
</evidence>
<evidence type="ECO:0000256" key="1">
    <source>
        <dbReference type="ARBA" id="ARBA00004123"/>
    </source>
</evidence>
<evidence type="ECO:0000256" key="3">
    <source>
        <dbReference type="ARBA" id="ARBA00022454"/>
    </source>
</evidence>
<keyword evidence="3" id="KW-0158">Chromosome</keyword>
<evidence type="ECO:0000256" key="4">
    <source>
        <dbReference type="ARBA" id="ARBA00022618"/>
    </source>
</evidence>
<evidence type="ECO:0000313" key="13">
    <source>
        <dbReference type="EMBL" id="WFD26114.1"/>
    </source>
</evidence>
<dbReference type="GO" id="GO:0000775">
    <property type="term" value="C:chromosome, centromeric region"/>
    <property type="evidence" value="ECO:0007669"/>
    <property type="project" value="UniProtKB-SubCell"/>
</dbReference>
<reference evidence="13" key="1">
    <citation type="submission" date="2023-03" db="EMBL/GenBank/DDBJ databases">
        <title>Mating type loci evolution in Malassezia.</title>
        <authorList>
            <person name="Coelho M.A."/>
        </authorList>
    </citation>
    <scope>NUCLEOTIDE SEQUENCE</scope>
    <source>
        <strain evidence="13">CBS 9557</strain>
    </source>
</reference>
<evidence type="ECO:0000256" key="8">
    <source>
        <dbReference type="ARBA" id="ARBA00023242"/>
    </source>
</evidence>
<evidence type="ECO:0000256" key="11">
    <source>
        <dbReference type="SAM" id="MobiDB-lite"/>
    </source>
</evidence>
<evidence type="ECO:0000256" key="10">
    <source>
        <dbReference type="ARBA" id="ARBA00023328"/>
    </source>
</evidence>
<keyword evidence="6" id="KW-0498">Mitosis</keyword>